<sequence length="201" mass="21805">MTPLPDVTRASIAPLPTDLSESVFLARVVSLCKLERLPYYHTHDSRRSVAGFPDLAILGPRELVVAELKTNKGRTTPEQRAWLTGLEAAGIRAFLWRPADWLEINEVLHDLAHPSAAEGGAPVSVTIRHTPTVHRTASLTSAETECCWRPVRALPIGDTVTLSPGLVTCRDTTGTGPASTATTRRRTTGARTTEPPEPLVF</sequence>
<name>A0ABP7XHW6_9ACTN</name>
<keyword evidence="3" id="KW-0378">Hydrolase</keyword>
<accession>A0ABP7XHW6</accession>
<dbReference type="EMBL" id="BAAAZH010000012">
    <property type="protein sequence ID" value="GAA4117513.1"/>
    <property type="molecule type" value="Genomic_DNA"/>
</dbReference>
<dbReference type="Pfam" id="PF08774">
    <property type="entry name" value="VRR_NUC"/>
    <property type="match status" value="1"/>
</dbReference>
<keyword evidence="7" id="KW-1185">Reference proteome</keyword>
<gene>
    <name evidence="6" type="ORF">GCM10022215_18270</name>
</gene>
<evidence type="ECO:0000313" key="6">
    <source>
        <dbReference type="EMBL" id="GAA4117513.1"/>
    </source>
</evidence>
<protein>
    <recommendedName>
        <fullName evidence="5">VRR-NUC domain-containing protein</fullName>
    </recommendedName>
</protein>
<comment type="caution">
    <text evidence="6">The sequence shown here is derived from an EMBL/GenBank/DDBJ whole genome shotgun (WGS) entry which is preliminary data.</text>
</comment>
<evidence type="ECO:0000256" key="3">
    <source>
        <dbReference type="ARBA" id="ARBA00022801"/>
    </source>
</evidence>
<evidence type="ECO:0000256" key="4">
    <source>
        <dbReference type="SAM" id="MobiDB-lite"/>
    </source>
</evidence>
<comment type="cofactor">
    <cofactor evidence="1">
        <name>Mg(2+)</name>
        <dbReference type="ChEBI" id="CHEBI:18420"/>
    </cofactor>
</comment>
<dbReference type="Proteomes" id="UP001501495">
    <property type="component" value="Unassembled WGS sequence"/>
</dbReference>
<feature type="region of interest" description="Disordered" evidence="4">
    <location>
        <begin position="171"/>
        <end position="201"/>
    </location>
</feature>
<dbReference type="InterPro" id="IPR014883">
    <property type="entry name" value="VRR_NUC"/>
</dbReference>
<dbReference type="InterPro" id="IPR011856">
    <property type="entry name" value="tRNA_endonuc-like_dom_sf"/>
</dbReference>
<evidence type="ECO:0000256" key="1">
    <source>
        <dbReference type="ARBA" id="ARBA00001946"/>
    </source>
</evidence>
<keyword evidence="2" id="KW-0540">Nuclease</keyword>
<feature type="compositionally biased region" description="Low complexity" evidence="4">
    <location>
        <begin position="172"/>
        <end position="182"/>
    </location>
</feature>
<proteinExistence type="predicted"/>
<dbReference type="RefSeq" id="WP_344733023.1">
    <property type="nucleotide sequence ID" value="NZ_BAAAZH010000012.1"/>
</dbReference>
<evidence type="ECO:0000313" key="7">
    <source>
        <dbReference type="Proteomes" id="UP001501495"/>
    </source>
</evidence>
<evidence type="ECO:0000259" key="5">
    <source>
        <dbReference type="Pfam" id="PF08774"/>
    </source>
</evidence>
<organism evidence="6 7">
    <name type="scientific">Nocardioides fonticola</name>
    <dbReference type="NCBI Taxonomy" id="450363"/>
    <lineage>
        <taxon>Bacteria</taxon>
        <taxon>Bacillati</taxon>
        <taxon>Actinomycetota</taxon>
        <taxon>Actinomycetes</taxon>
        <taxon>Propionibacteriales</taxon>
        <taxon>Nocardioidaceae</taxon>
        <taxon>Nocardioides</taxon>
    </lineage>
</organism>
<evidence type="ECO:0000256" key="2">
    <source>
        <dbReference type="ARBA" id="ARBA00022722"/>
    </source>
</evidence>
<feature type="domain" description="VRR-NUC" evidence="5">
    <location>
        <begin position="42"/>
        <end position="95"/>
    </location>
</feature>
<dbReference type="Gene3D" id="3.40.1350.10">
    <property type="match status" value="1"/>
</dbReference>
<reference evidence="7" key="1">
    <citation type="journal article" date="2019" name="Int. J. Syst. Evol. Microbiol.">
        <title>The Global Catalogue of Microorganisms (GCM) 10K type strain sequencing project: providing services to taxonomists for standard genome sequencing and annotation.</title>
        <authorList>
            <consortium name="The Broad Institute Genomics Platform"/>
            <consortium name="The Broad Institute Genome Sequencing Center for Infectious Disease"/>
            <person name="Wu L."/>
            <person name="Ma J."/>
        </authorList>
    </citation>
    <scope>NUCLEOTIDE SEQUENCE [LARGE SCALE GENOMIC DNA]</scope>
    <source>
        <strain evidence="7">JCM 16703</strain>
    </source>
</reference>